<comment type="caution">
    <text evidence="9">The sequence shown here is derived from an EMBL/GenBank/DDBJ whole genome shotgun (WGS) entry which is preliminary data.</text>
</comment>
<name>A0A9X1D3J1_9HYPH</name>
<protein>
    <submittedName>
        <fullName evidence="9">Glycosyltransferase</fullName>
    </submittedName>
</protein>
<dbReference type="InterPro" id="IPR001173">
    <property type="entry name" value="Glyco_trans_2-like"/>
</dbReference>
<keyword evidence="5 7" id="KW-1133">Transmembrane helix</keyword>
<dbReference type="InterPro" id="IPR050321">
    <property type="entry name" value="Glycosyltr_2/OpgH_subfam"/>
</dbReference>
<organism evidence="9 10">
    <name type="scientific">Aminobacter anthyllidis</name>
    <dbReference type="NCBI Taxonomy" id="1035067"/>
    <lineage>
        <taxon>Bacteria</taxon>
        <taxon>Pseudomonadati</taxon>
        <taxon>Pseudomonadota</taxon>
        <taxon>Alphaproteobacteria</taxon>
        <taxon>Hyphomicrobiales</taxon>
        <taxon>Phyllobacteriaceae</taxon>
        <taxon>Aminobacter</taxon>
    </lineage>
</organism>
<feature type="domain" description="Glycosyltransferase 2-like" evidence="8">
    <location>
        <begin position="365"/>
        <end position="557"/>
    </location>
</feature>
<keyword evidence="10" id="KW-1185">Reference proteome</keyword>
<evidence type="ECO:0000259" key="8">
    <source>
        <dbReference type="Pfam" id="PF13632"/>
    </source>
</evidence>
<evidence type="ECO:0000256" key="6">
    <source>
        <dbReference type="ARBA" id="ARBA00023136"/>
    </source>
</evidence>
<feature type="transmembrane region" description="Helical" evidence="7">
    <location>
        <begin position="214"/>
        <end position="235"/>
    </location>
</feature>
<accession>A0A9X1D3J1</accession>
<reference evidence="9" key="2">
    <citation type="submission" date="2021-03" db="EMBL/GenBank/DDBJ databases">
        <authorList>
            <person name="Artuso I."/>
            <person name="Turrini P."/>
            <person name="Pirolo M."/>
            <person name="Lugli G.A."/>
            <person name="Ventura M."/>
            <person name="Visca P."/>
        </authorList>
    </citation>
    <scope>NUCLEOTIDE SEQUENCE</scope>
    <source>
        <strain evidence="9">LMG 26462</strain>
    </source>
</reference>
<feature type="transmembrane region" description="Helical" evidence="7">
    <location>
        <begin position="241"/>
        <end position="261"/>
    </location>
</feature>
<feature type="transmembrane region" description="Helical" evidence="7">
    <location>
        <begin position="525"/>
        <end position="555"/>
    </location>
</feature>
<keyword evidence="4 7" id="KW-0812">Transmembrane</keyword>
<evidence type="ECO:0000256" key="2">
    <source>
        <dbReference type="ARBA" id="ARBA00022676"/>
    </source>
</evidence>
<evidence type="ECO:0000256" key="3">
    <source>
        <dbReference type="ARBA" id="ARBA00022679"/>
    </source>
</evidence>
<dbReference type="GO" id="GO:0016020">
    <property type="term" value="C:membrane"/>
    <property type="evidence" value="ECO:0007669"/>
    <property type="project" value="UniProtKB-SubCell"/>
</dbReference>
<dbReference type="EMBL" id="JAFLWW010000002">
    <property type="protein sequence ID" value="MBT1155820.1"/>
    <property type="molecule type" value="Genomic_DNA"/>
</dbReference>
<dbReference type="PANTHER" id="PTHR43867">
    <property type="entry name" value="CELLULOSE SYNTHASE CATALYTIC SUBUNIT A [UDP-FORMING]"/>
    <property type="match status" value="1"/>
</dbReference>
<dbReference type="GO" id="GO:0016757">
    <property type="term" value="F:glycosyltransferase activity"/>
    <property type="evidence" value="ECO:0007669"/>
    <property type="project" value="UniProtKB-KW"/>
</dbReference>
<evidence type="ECO:0000256" key="1">
    <source>
        <dbReference type="ARBA" id="ARBA00004141"/>
    </source>
</evidence>
<dbReference type="Proteomes" id="UP001138921">
    <property type="component" value="Unassembled WGS sequence"/>
</dbReference>
<evidence type="ECO:0000256" key="5">
    <source>
        <dbReference type="ARBA" id="ARBA00022989"/>
    </source>
</evidence>
<keyword evidence="3" id="KW-0808">Transferase</keyword>
<dbReference type="InterPro" id="IPR029044">
    <property type="entry name" value="Nucleotide-diphossugar_trans"/>
</dbReference>
<reference evidence="9" key="1">
    <citation type="journal article" date="2021" name="Microorganisms">
        <title>Phylogenomic Reconstruction and Metabolic Potential of the Genus Aminobacter.</title>
        <authorList>
            <person name="Artuso I."/>
            <person name="Turrini P."/>
            <person name="Pirolo M."/>
            <person name="Lugli G.A."/>
            <person name="Ventura M."/>
            <person name="Visca P."/>
        </authorList>
    </citation>
    <scope>NUCLEOTIDE SEQUENCE</scope>
    <source>
        <strain evidence="9">LMG 26462</strain>
    </source>
</reference>
<evidence type="ECO:0000256" key="7">
    <source>
        <dbReference type="SAM" id="Phobius"/>
    </source>
</evidence>
<dbReference type="AlphaFoldDB" id="A0A9X1D3J1"/>
<proteinExistence type="predicted"/>
<dbReference type="Pfam" id="PF13632">
    <property type="entry name" value="Glyco_trans_2_3"/>
    <property type="match status" value="1"/>
</dbReference>
<evidence type="ECO:0000256" key="4">
    <source>
        <dbReference type="ARBA" id="ARBA00022692"/>
    </source>
</evidence>
<feature type="transmembrane region" description="Helical" evidence="7">
    <location>
        <begin position="575"/>
        <end position="597"/>
    </location>
</feature>
<dbReference type="SUPFAM" id="SSF53448">
    <property type="entry name" value="Nucleotide-diphospho-sugar transferases"/>
    <property type="match status" value="1"/>
</dbReference>
<gene>
    <name evidence="9" type="ORF">J1C56_09475</name>
</gene>
<dbReference type="Gene3D" id="3.90.550.10">
    <property type="entry name" value="Spore Coat Polysaccharide Biosynthesis Protein SpsA, Chain A"/>
    <property type="match status" value="1"/>
</dbReference>
<keyword evidence="2" id="KW-0328">Glycosyltransferase</keyword>
<keyword evidence="6 7" id="KW-0472">Membrane</keyword>
<evidence type="ECO:0000313" key="9">
    <source>
        <dbReference type="EMBL" id="MBT1155820.1"/>
    </source>
</evidence>
<feature type="transmembrane region" description="Helical" evidence="7">
    <location>
        <begin position="604"/>
        <end position="624"/>
    </location>
</feature>
<sequence>MVAVDSSHATIRPIFSAPELRPAQPFLEEASENGLAATDLLTDFPAIHRVLDELGVSNPDRAVLAAEAFFQGTTFQTELLASGKVAETAYFAAMARGVGLDYIAVIEPEHLLIDDEACLEQLDANHRVMFAEIRDGWCRLAKVVAPHEGGWKALAHSLRSRPEMRAGVKVTAPSVLRSALLARSRQILTRRARDHLADTRSDCSARDIIWPWQAFSLGVLSGFLPVALITIPLLILTAMHLLLVSFFIACSALRAIAAAALPKARRVKISLPMSSELPVYTVLVALYDEAEVVPQLLVALGRLQWPRSKLEIKLVCEQDDASTIAAIAAHNLRPYVELILVPPSLPRTKPKALAYALPLTRGELVVLYDAEDRPDPMQLAEAWQRFHRSGNDLACLQAPLEIANRRTSLIANMFGFEYAALFRGLLPWLANNRILLPLGGTSNHFRRDVLEATGGWDPFNVTEDADIGLRLARSGYRCETLTLPTREDAPETMREWHNQRVRWLKGWMVTWLVHMRHPRALARQLGPVSFIVTQILFVGMVFSSLMHLVLAMTLIALSVQIALDQPWGIWQTRLVALDIASVILGYFCFLFLGWLVLEPKERRGFWKLCLFTPVYWTMLSFAAWRAVIELVRRPHHWAKTPHRKARSA</sequence>
<dbReference type="PANTHER" id="PTHR43867:SF2">
    <property type="entry name" value="CELLULOSE SYNTHASE CATALYTIC SUBUNIT A [UDP-FORMING]"/>
    <property type="match status" value="1"/>
</dbReference>
<dbReference type="RefSeq" id="WP_214388193.1">
    <property type="nucleotide sequence ID" value="NZ_JAFLWW010000002.1"/>
</dbReference>
<evidence type="ECO:0000313" key="10">
    <source>
        <dbReference type="Proteomes" id="UP001138921"/>
    </source>
</evidence>
<comment type="subcellular location">
    <subcellularLocation>
        <location evidence="1">Membrane</location>
        <topology evidence="1">Multi-pass membrane protein</topology>
    </subcellularLocation>
</comment>